<evidence type="ECO:0000313" key="1">
    <source>
        <dbReference type="EMBL" id="SFQ08727.1"/>
    </source>
</evidence>
<evidence type="ECO:0000313" key="2">
    <source>
        <dbReference type="Proteomes" id="UP000199031"/>
    </source>
</evidence>
<dbReference type="AlphaFoldDB" id="A0A1I5VN62"/>
<reference evidence="1 2" key="1">
    <citation type="submission" date="2016-10" db="EMBL/GenBank/DDBJ databases">
        <authorList>
            <person name="de Groot N.N."/>
        </authorList>
    </citation>
    <scope>NUCLEOTIDE SEQUENCE [LARGE SCALE GENOMIC DNA]</scope>
    <source>
        <strain evidence="1 2">DSM 28286</strain>
    </source>
</reference>
<keyword evidence="2" id="KW-1185">Reference proteome</keyword>
<name>A0A1I5VN62_9BACT</name>
<dbReference type="EMBL" id="FOXQ01000005">
    <property type="protein sequence ID" value="SFQ08727.1"/>
    <property type="molecule type" value="Genomic_DNA"/>
</dbReference>
<protein>
    <submittedName>
        <fullName evidence="1">Uncharacterized protein</fullName>
    </submittedName>
</protein>
<dbReference type="Proteomes" id="UP000199031">
    <property type="component" value="Unassembled WGS sequence"/>
</dbReference>
<proteinExistence type="predicted"/>
<organism evidence="1 2">
    <name type="scientific">Parafilimonas terrae</name>
    <dbReference type="NCBI Taxonomy" id="1465490"/>
    <lineage>
        <taxon>Bacteria</taxon>
        <taxon>Pseudomonadati</taxon>
        <taxon>Bacteroidota</taxon>
        <taxon>Chitinophagia</taxon>
        <taxon>Chitinophagales</taxon>
        <taxon>Chitinophagaceae</taxon>
        <taxon>Parafilimonas</taxon>
    </lineage>
</organism>
<gene>
    <name evidence="1" type="ORF">SAMN05444277_10584</name>
</gene>
<accession>A0A1I5VN62</accession>
<sequence>MKRFAILYAFIVAEYKKVVIDLKQSPRHCNNATRSAISLAINSTSFLSYPR</sequence>